<dbReference type="AlphaFoldDB" id="A0A917A8M3"/>
<reference evidence="1" key="2">
    <citation type="submission" date="2020-09" db="EMBL/GenBank/DDBJ databases">
        <authorList>
            <person name="Sun Q."/>
            <person name="Zhou Y."/>
        </authorList>
    </citation>
    <scope>NUCLEOTIDE SEQUENCE</scope>
    <source>
        <strain evidence="1">CGMCC 1.15533</strain>
    </source>
</reference>
<reference evidence="1" key="1">
    <citation type="journal article" date="2014" name="Int. J. Syst. Evol. Microbiol.">
        <title>Complete genome sequence of Corynebacterium casei LMG S-19264T (=DSM 44701T), isolated from a smear-ripened cheese.</title>
        <authorList>
            <consortium name="US DOE Joint Genome Institute (JGI-PGF)"/>
            <person name="Walter F."/>
            <person name="Albersmeier A."/>
            <person name="Kalinowski J."/>
            <person name="Ruckert C."/>
        </authorList>
    </citation>
    <scope>NUCLEOTIDE SEQUENCE</scope>
    <source>
        <strain evidence="1">CGMCC 1.15533</strain>
    </source>
</reference>
<evidence type="ECO:0000313" key="1">
    <source>
        <dbReference type="EMBL" id="GGE35178.1"/>
    </source>
</evidence>
<organism evidence="1 2">
    <name type="scientific">Streptococcus himalayensis</name>
    <dbReference type="NCBI Taxonomy" id="1888195"/>
    <lineage>
        <taxon>Bacteria</taxon>
        <taxon>Bacillati</taxon>
        <taxon>Bacillota</taxon>
        <taxon>Bacilli</taxon>
        <taxon>Lactobacillales</taxon>
        <taxon>Streptococcaceae</taxon>
        <taxon>Streptococcus</taxon>
    </lineage>
</organism>
<comment type="caution">
    <text evidence="1">The sequence shown here is derived from an EMBL/GenBank/DDBJ whole genome shotgun (WGS) entry which is preliminary data.</text>
</comment>
<proteinExistence type="predicted"/>
<dbReference type="OrthoDB" id="10018124at2"/>
<sequence>MIQVISTILAFCIVLRYFKLKQNATKKYGDSVTFQIIDREYNKWYKKRGNGVVINKNTASMFEVDKVIWILKKNLEGQGINKEQLINYLEFLENYSSKKYGLKEMALPVLSYLGIENLLKNISSNFFIKNSFLDSK</sequence>
<dbReference type="Proteomes" id="UP000660801">
    <property type="component" value="Unassembled WGS sequence"/>
</dbReference>
<dbReference type="EMBL" id="BMJN01000031">
    <property type="protein sequence ID" value="GGE35178.1"/>
    <property type="molecule type" value="Genomic_DNA"/>
</dbReference>
<dbReference type="RefSeq" id="WP_068990465.1">
    <property type="nucleotide sequence ID" value="NZ_BMJN01000031.1"/>
</dbReference>
<accession>A0A917A8M3</accession>
<gene>
    <name evidence="1" type="ORF">GCM10011510_15640</name>
</gene>
<keyword evidence="2" id="KW-1185">Reference proteome</keyword>
<evidence type="ECO:0000313" key="2">
    <source>
        <dbReference type="Proteomes" id="UP000660801"/>
    </source>
</evidence>
<name>A0A917A8M3_9STRE</name>
<protein>
    <submittedName>
        <fullName evidence="1">Uncharacterized protein</fullName>
    </submittedName>
</protein>